<dbReference type="EnsemblBacteria" id="AAF11363">
    <property type="protein sequence ID" value="AAF11363"/>
    <property type="gene ID" value="DR_1801"/>
</dbReference>
<reference evidence="2 3" key="1">
    <citation type="journal article" date="1999" name="Science">
        <title>Genome sequence of the radioresistant bacterium Deinococcus radiodurans R1.</title>
        <authorList>
            <person name="White O."/>
            <person name="Eisen J.A."/>
            <person name="Heidelberg J.F."/>
            <person name="Hickey E.K."/>
            <person name="Peterson J.D."/>
            <person name="Dodson R.J."/>
            <person name="Haft D.H."/>
            <person name="Gwinn M.L."/>
            <person name="Nelson W.C."/>
            <person name="Richardson D.L."/>
            <person name="Moffat K.S."/>
            <person name="Qin H."/>
            <person name="Jiang L."/>
            <person name="Pamphile W."/>
            <person name="Crosby M."/>
            <person name="Shen M."/>
            <person name="Vamathevan J.J."/>
            <person name="Lam P."/>
            <person name="McDonald L."/>
            <person name="Utterback T."/>
            <person name="Zalewski C."/>
            <person name="Makarova K.S."/>
            <person name="Aravind L."/>
            <person name="Daly M.J."/>
            <person name="Minton K.W."/>
            <person name="Fleischmann R.D."/>
            <person name="Ketchum K.A."/>
            <person name="Nelson K.E."/>
            <person name="Salzberg S."/>
            <person name="Smith H.O."/>
            <person name="Venter J.C."/>
            <person name="Fraser C.M."/>
        </authorList>
    </citation>
    <scope>NUCLEOTIDE SEQUENCE [LARGE SCALE GENOMIC DNA]</scope>
    <source>
        <strain evidence="3">ATCC 13939 / DSM 20539 / JCM 16871 / LMG 4051 / NBRC 15346 / NCIMB 9279 / R1 / VKM B-1422</strain>
    </source>
</reference>
<keyword evidence="1" id="KW-1133">Transmembrane helix</keyword>
<organism evidence="2 3">
    <name type="scientific">Deinococcus radiodurans (strain ATCC 13939 / DSM 20539 / JCM 16871 / CCUG 27074 / LMG 4051 / NBRC 15346 / NCIMB 9279 / VKM B-1422 / R1)</name>
    <dbReference type="NCBI Taxonomy" id="243230"/>
    <lineage>
        <taxon>Bacteria</taxon>
        <taxon>Thermotogati</taxon>
        <taxon>Deinococcota</taxon>
        <taxon>Deinococci</taxon>
        <taxon>Deinococcales</taxon>
        <taxon>Deinococcaceae</taxon>
        <taxon>Deinococcus</taxon>
    </lineage>
</organism>
<feature type="transmembrane region" description="Helical" evidence="1">
    <location>
        <begin position="56"/>
        <end position="75"/>
    </location>
</feature>
<proteinExistence type="predicted"/>
<evidence type="ECO:0000313" key="2">
    <source>
        <dbReference type="EMBL" id="AAF11363.1"/>
    </source>
</evidence>
<sequence length="239" mass="24312">MRKKPPEMCCPAACSHPQHSEGKVAVLGAGLGVRVVIALVTRVALGVVIVVMVTHAVWSTVAATIPVLAGAAVPVRAVTTGAARTAESERILAQAPLHLGGAVTGQVARLHALVDGGAPGSGGGGLEPVHADAELRGELLQEHVGVVGAAALRSRRALAVLALAFLGLGEARLVEVLALLTLLVRLLLGLTGLDWLHALGLRGEGEADAEGQRGPGDQGKTVFHAVTLLEVEAGDRPRP</sequence>
<dbReference type="PIR" id="E75351">
    <property type="entry name" value="E75351"/>
</dbReference>
<dbReference type="InParanoid" id="Q9RTG3"/>
<evidence type="ECO:0000313" key="3">
    <source>
        <dbReference type="Proteomes" id="UP000002524"/>
    </source>
</evidence>
<protein>
    <submittedName>
        <fullName evidence="2">Uncharacterized protein</fullName>
    </submittedName>
</protein>
<dbReference type="STRING" id="243230.DR_1801"/>
<dbReference type="AlphaFoldDB" id="Q9RTG3"/>
<dbReference type="HOGENOM" id="CLU_1159601_0_0_0"/>
<keyword evidence="3" id="KW-1185">Reference proteome</keyword>
<keyword evidence="1" id="KW-0472">Membrane</keyword>
<feature type="transmembrane region" description="Helical" evidence="1">
    <location>
        <begin position="24"/>
        <end position="50"/>
    </location>
</feature>
<dbReference type="EMBL" id="AE000513">
    <property type="protein sequence ID" value="AAF11363.1"/>
    <property type="molecule type" value="Genomic_DNA"/>
</dbReference>
<dbReference type="PaxDb" id="243230-DR_1801"/>
<dbReference type="KEGG" id="dra:DR_1801"/>
<gene>
    <name evidence="2" type="ordered locus">DR_1801</name>
</gene>
<feature type="transmembrane region" description="Helical" evidence="1">
    <location>
        <begin position="158"/>
        <end position="188"/>
    </location>
</feature>
<keyword evidence="1" id="KW-0812">Transmembrane</keyword>
<dbReference type="Proteomes" id="UP000002524">
    <property type="component" value="Chromosome 1"/>
</dbReference>
<evidence type="ECO:0000256" key="1">
    <source>
        <dbReference type="SAM" id="Phobius"/>
    </source>
</evidence>
<name>Q9RTG3_DEIRA</name>
<accession>Q9RTG3</accession>